<reference evidence="2 3" key="1">
    <citation type="journal article" date="2023" name="BMC Biol.">
        <title>The compact genome of the sponge Oopsacas minuta (Hexactinellida) is lacking key metazoan core genes.</title>
        <authorList>
            <person name="Santini S."/>
            <person name="Schenkelaars Q."/>
            <person name="Jourda C."/>
            <person name="Duchesne M."/>
            <person name="Belahbib H."/>
            <person name="Rocher C."/>
            <person name="Selva M."/>
            <person name="Riesgo A."/>
            <person name="Vervoort M."/>
            <person name="Leys S.P."/>
            <person name="Kodjabachian L."/>
            <person name="Le Bivic A."/>
            <person name="Borchiellini C."/>
            <person name="Claverie J.M."/>
            <person name="Renard E."/>
        </authorList>
    </citation>
    <scope>NUCLEOTIDE SEQUENCE [LARGE SCALE GENOMIC DNA]</scope>
    <source>
        <strain evidence="2">SPO-2</strain>
    </source>
</reference>
<dbReference type="EMBL" id="JAKMXF010000011">
    <property type="protein sequence ID" value="KAI6661654.1"/>
    <property type="molecule type" value="Genomic_DNA"/>
</dbReference>
<accession>A0AAV7KQQ9</accession>
<dbReference type="AlphaFoldDB" id="A0AAV7KQQ9"/>
<gene>
    <name evidence="2" type="ORF">LOD99_13527</name>
</gene>
<feature type="compositionally biased region" description="Polar residues" evidence="1">
    <location>
        <begin position="124"/>
        <end position="137"/>
    </location>
</feature>
<feature type="region of interest" description="Disordered" evidence="1">
    <location>
        <begin position="1"/>
        <end position="159"/>
    </location>
</feature>
<keyword evidence="3" id="KW-1185">Reference proteome</keyword>
<protein>
    <submittedName>
        <fullName evidence="2">Uncharacterized protein</fullName>
    </submittedName>
</protein>
<feature type="compositionally biased region" description="Basic and acidic residues" evidence="1">
    <location>
        <begin position="105"/>
        <end position="118"/>
    </location>
</feature>
<comment type="caution">
    <text evidence="2">The sequence shown here is derived from an EMBL/GenBank/DDBJ whole genome shotgun (WGS) entry which is preliminary data.</text>
</comment>
<sequence>MSAVNIPIKLDGKTKSPGGSKVIPKDNTPSPGSEKKFSTTTSQAKSNIPKSSVTKYQSYSNRSQSSHGSFNKDKVNGGKSEDSHNITRTRDCNSKTALGHNSGLTERKVYSHSKVPDRIKHKSVTNNNSMEQDSLTYSSPEPSPPASPPLNETSDDSVVVSDNPEEHMKAPFIIKKAEPDDNTHVHNQYDSASDARTLTPICCHATLLASKKRPANKRPGHLRHMKTLSVNRIQTLKDYLSIYEERLGRIKADQPLLLGEARQGLEEVITRATQQWNGLQTEIDQQYEELIKDTESHKARIIKELKDLESLQSESSTLYDICDLEEDDNNLGKWVYSIKERYNQTLSLCDNTDATDFLPSISIERIDEIRANYESQILKLTNTNLLLGTPAVANSVSKDIPRTSTL</sequence>
<feature type="compositionally biased region" description="Polar residues" evidence="1">
    <location>
        <begin position="38"/>
        <end position="69"/>
    </location>
</feature>
<proteinExistence type="predicted"/>
<evidence type="ECO:0000313" key="2">
    <source>
        <dbReference type="EMBL" id="KAI6661654.1"/>
    </source>
</evidence>
<evidence type="ECO:0000313" key="3">
    <source>
        <dbReference type="Proteomes" id="UP001165289"/>
    </source>
</evidence>
<dbReference type="Proteomes" id="UP001165289">
    <property type="component" value="Unassembled WGS sequence"/>
</dbReference>
<evidence type="ECO:0000256" key="1">
    <source>
        <dbReference type="SAM" id="MobiDB-lite"/>
    </source>
</evidence>
<organism evidence="2 3">
    <name type="scientific">Oopsacas minuta</name>
    <dbReference type="NCBI Taxonomy" id="111878"/>
    <lineage>
        <taxon>Eukaryota</taxon>
        <taxon>Metazoa</taxon>
        <taxon>Porifera</taxon>
        <taxon>Hexactinellida</taxon>
        <taxon>Hexasterophora</taxon>
        <taxon>Lyssacinosida</taxon>
        <taxon>Leucopsacidae</taxon>
        <taxon>Oopsacas</taxon>
    </lineage>
</organism>
<name>A0AAV7KQQ9_9METZ</name>
<feature type="compositionally biased region" description="Basic and acidic residues" evidence="1">
    <location>
        <begin position="70"/>
        <end position="93"/>
    </location>
</feature>